<dbReference type="EMBL" id="ML976686">
    <property type="protein sequence ID" value="KAF1972490.1"/>
    <property type="molecule type" value="Genomic_DNA"/>
</dbReference>
<accession>A0A6A5V732</accession>
<dbReference type="OrthoDB" id="5411041at2759"/>
<evidence type="ECO:0000313" key="2">
    <source>
        <dbReference type="Proteomes" id="UP000800036"/>
    </source>
</evidence>
<gene>
    <name evidence="1" type="ORF">BU23DRAFT_555024</name>
</gene>
<proteinExistence type="predicted"/>
<organism evidence="1 2">
    <name type="scientific">Bimuria novae-zelandiae CBS 107.79</name>
    <dbReference type="NCBI Taxonomy" id="1447943"/>
    <lineage>
        <taxon>Eukaryota</taxon>
        <taxon>Fungi</taxon>
        <taxon>Dikarya</taxon>
        <taxon>Ascomycota</taxon>
        <taxon>Pezizomycotina</taxon>
        <taxon>Dothideomycetes</taxon>
        <taxon>Pleosporomycetidae</taxon>
        <taxon>Pleosporales</taxon>
        <taxon>Massarineae</taxon>
        <taxon>Didymosphaeriaceae</taxon>
        <taxon>Bimuria</taxon>
    </lineage>
</organism>
<evidence type="ECO:0000313" key="1">
    <source>
        <dbReference type="EMBL" id="KAF1972490.1"/>
    </source>
</evidence>
<protein>
    <submittedName>
        <fullName evidence="1">Uncharacterized protein</fullName>
    </submittedName>
</protein>
<dbReference type="AlphaFoldDB" id="A0A6A5V732"/>
<name>A0A6A5V732_9PLEO</name>
<sequence length="198" mass="22510">MATPTPNPTPTAILTPDQRLALEQRARYASLTRTLAIGGLIACPTLALLPPRKLDLYTLSLAIGFYLSADHLTQSSYNRPVISYLIPSSPFPTDLPTDKAREVSRVLREKEAVERARREGVSELGGEKEGRKNNGVLTRIWMGEEEEGWKEKRMEEERRAREEGKGYGEMILEQIWEVWNWGDKKEQKGKREGEGKKE</sequence>
<dbReference type="Proteomes" id="UP000800036">
    <property type="component" value="Unassembled WGS sequence"/>
</dbReference>
<keyword evidence="2" id="KW-1185">Reference proteome</keyword>
<reference evidence="1" key="1">
    <citation type="journal article" date="2020" name="Stud. Mycol.">
        <title>101 Dothideomycetes genomes: a test case for predicting lifestyles and emergence of pathogens.</title>
        <authorList>
            <person name="Haridas S."/>
            <person name="Albert R."/>
            <person name="Binder M."/>
            <person name="Bloem J."/>
            <person name="Labutti K."/>
            <person name="Salamov A."/>
            <person name="Andreopoulos B."/>
            <person name="Baker S."/>
            <person name="Barry K."/>
            <person name="Bills G."/>
            <person name="Bluhm B."/>
            <person name="Cannon C."/>
            <person name="Castanera R."/>
            <person name="Culley D."/>
            <person name="Daum C."/>
            <person name="Ezra D."/>
            <person name="Gonzalez J."/>
            <person name="Henrissat B."/>
            <person name="Kuo A."/>
            <person name="Liang C."/>
            <person name="Lipzen A."/>
            <person name="Lutzoni F."/>
            <person name="Magnuson J."/>
            <person name="Mondo S."/>
            <person name="Nolan M."/>
            <person name="Ohm R."/>
            <person name="Pangilinan J."/>
            <person name="Park H.-J."/>
            <person name="Ramirez L."/>
            <person name="Alfaro M."/>
            <person name="Sun H."/>
            <person name="Tritt A."/>
            <person name="Yoshinaga Y."/>
            <person name="Zwiers L.-H."/>
            <person name="Turgeon B."/>
            <person name="Goodwin S."/>
            <person name="Spatafora J."/>
            <person name="Crous P."/>
            <person name="Grigoriev I."/>
        </authorList>
    </citation>
    <scope>NUCLEOTIDE SEQUENCE</scope>
    <source>
        <strain evidence="1">CBS 107.79</strain>
    </source>
</reference>